<dbReference type="SUPFAM" id="SSF55797">
    <property type="entry name" value="PR-1-like"/>
    <property type="match status" value="1"/>
</dbReference>
<name>C7R1L6_JONDD</name>
<dbReference type="EMBL" id="CP001706">
    <property type="protein sequence ID" value="ACV09851.1"/>
    <property type="molecule type" value="Genomic_DNA"/>
</dbReference>
<gene>
    <name evidence="2" type="ordered locus">Jden_2214</name>
</gene>
<dbReference type="STRING" id="471856.Jden_2214"/>
<feature type="region of interest" description="Disordered" evidence="1">
    <location>
        <begin position="77"/>
        <end position="138"/>
    </location>
</feature>
<organism evidence="2 3">
    <name type="scientific">Jonesia denitrificans (strain ATCC 14870 / DSM 20603 / BCRC 15368 / CIP 55.134 / JCM 11481 / NBRC 15587 / NCTC 10816 / Prevot 55134)</name>
    <name type="common">Listeria denitrificans</name>
    <dbReference type="NCBI Taxonomy" id="471856"/>
    <lineage>
        <taxon>Bacteria</taxon>
        <taxon>Bacillati</taxon>
        <taxon>Actinomycetota</taxon>
        <taxon>Actinomycetes</taxon>
        <taxon>Micrococcales</taxon>
        <taxon>Jonesiaceae</taxon>
        <taxon>Jonesia</taxon>
    </lineage>
</organism>
<keyword evidence="3" id="KW-1185">Reference proteome</keyword>
<sequence length="432" mass="45808">MHMRHARPTGPSWIAVALPLALSTLLISGAAVVATGVLDAPSGQAQAPDLIVPPGRIPQHYTDPELISAGEDLAAAERDAREDAAQRLAEEKAKEKKAAKQTEAKKKAAAEKKRAAEEQHAANNSAETPTTGSVAAGTRDARATILPETGVLDTASRSAVRDAFRTRVAQHLVDEPQPQVSGCTVAPTSNATRERALSAVNFSRALVGLSPVTFSADYNERSEQAALVQHIQGFLSHSPTDGDCDLPVGVRTSGEANLSMGTHGARNILAYLEDSGDNNAPVGHRKHILNPGQQEMGIGFAGQYGALYVFGETSSNNPTPEWIPWPSAGYFPTDMEPQGRWSITTTQRDVDFSAATVTVTQGSTSRTADIIYRDAGNARYGDQAGVTFTVPESMRTVTADGEARITVTLSGVRSQSGTLPEETYTVVLFNAH</sequence>
<accession>C7R1L6</accession>
<dbReference type="AlphaFoldDB" id="C7R1L6"/>
<dbReference type="eggNOG" id="COG2340">
    <property type="taxonomic scope" value="Bacteria"/>
</dbReference>
<evidence type="ECO:0000256" key="1">
    <source>
        <dbReference type="SAM" id="MobiDB-lite"/>
    </source>
</evidence>
<dbReference type="HOGENOM" id="CLU_634259_0_0_11"/>
<evidence type="ECO:0000313" key="3">
    <source>
        <dbReference type="Proteomes" id="UP000000628"/>
    </source>
</evidence>
<dbReference type="Proteomes" id="UP000000628">
    <property type="component" value="Chromosome"/>
</dbReference>
<evidence type="ECO:0000313" key="2">
    <source>
        <dbReference type="EMBL" id="ACV09851.1"/>
    </source>
</evidence>
<dbReference type="InterPro" id="IPR035940">
    <property type="entry name" value="CAP_sf"/>
</dbReference>
<dbReference type="Gene3D" id="3.40.33.10">
    <property type="entry name" value="CAP"/>
    <property type="match status" value="1"/>
</dbReference>
<dbReference type="KEGG" id="jde:Jden_2214"/>
<protein>
    <submittedName>
        <fullName evidence="2">SCP-like extracellular</fullName>
    </submittedName>
</protein>
<feature type="compositionally biased region" description="Polar residues" evidence="1">
    <location>
        <begin position="123"/>
        <end position="133"/>
    </location>
</feature>
<proteinExistence type="predicted"/>
<reference evidence="2 3" key="1">
    <citation type="journal article" date="2009" name="Stand. Genomic Sci.">
        <title>Complete genome sequence of Jonesia denitrificans type strain (Prevot 55134).</title>
        <authorList>
            <person name="Pukall R."/>
            <person name="Gehrich-Schroter G."/>
            <person name="Lapidus A."/>
            <person name="Nolan M."/>
            <person name="Glavina Del Rio T."/>
            <person name="Lucas S."/>
            <person name="Chen F."/>
            <person name="Tice H."/>
            <person name="Pitluck S."/>
            <person name="Cheng J.F."/>
            <person name="Copeland A."/>
            <person name="Saunders E."/>
            <person name="Brettin T."/>
            <person name="Detter J.C."/>
            <person name="Bruce D."/>
            <person name="Goodwin L."/>
            <person name="Pati A."/>
            <person name="Ivanova N."/>
            <person name="Mavromatis K."/>
            <person name="Ovchinnikova G."/>
            <person name="Chen A."/>
            <person name="Palaniappan K."/>
            <person name="Land M."/>
            <person name="Hauser L."/>
            <person name="Chang Y.J."/>
            <person name="Jeffries C.D."/>
            <person name="Chain P."/>
            <person name="Goker M."/>
            <person name="Bristow J."/>
            <person name="Eisen J.A."/>
            <person name="Markowitz V."/>
            <person name="Hugenholtz P."/>
            <person name="Kyrpides N.C."/>
            <person name="Klenk H.P."/>
            <person name="Han C."/>
        </authorList>
    </citation>
    <scope>NUCLEOTIDE SEQUENCE [LARGE SCALE GENOMIC DNA]</scope>
    <source>
        <strain evidence="3">ATCC 14870 / DSM 20603 / BCRC 15368 / CIP 55.134 / JCM 11481 / NBRC 15587 / NCTC 10816 / Prevot 55134</strain>
    </source>
</reference>
<feature type="compositionally biased region" description="Basic and acidic residues" evidence="1">
    <location>
        <begin position="77"/>
        <end position="120"/>
    </location>
</feature>
<dbReference type="CDD" id="cd05379">
    <property type="entry name" value="CAP_bacterial"/>
    <property type="match status" value="1"/>
</dbReference>